<feature type="transmembrane region" description="Helical" evidence="1">
    <location>
        <begin position="49"/>
        <end position="69"/>
    </location>
</feature>
<dbReference type="Proteomes" id="UP000239415">
    <property type="component" value="Unassembled WGS sequence"/>
</dbReference>
<feature type="transmembrane region" description="Helical" evidence="1">
    <location>
        <begin position="131"/>
        <end position="150"/>
    </location>
</feature>
<feature type="transmembrane region" description="Helical" evidence="1">
    <location>
        <begin position="162"/>
        <end position="180"/>
    </location>
</feature>
<keyword evidence="1" id="KW-0472">Membrane</keyword>
<dbReference type="EMBL" id="PVMZ01000004">
    <property type="protein sequence ID" value="PRX22939.1"/>
    <property type="molecule type" value="Genomic_DNA"/>
</dbReference>
<feature type="transmembrane region" description="Helical" evidence="1">
    <location>
        <begin position="100"/>
        <end position="119"/>
    </location>
</feature>
<protein>
    <submittedName>
        <fullName evidence="2">Uncharacterized protein</fullName>
    </submittedName>
</protein>
<proteinExistence type="predicted"/>
<name>A0A2T0KHL4_9ACTN</name>
<feature type="transmembrane region" description="Helical" evidence="1">
    <location>
        <begin position="244"/>
        <end position="266"/>
    </location>
</feature>
<sequence>MVVFGAAAVVSAVGAGMGSEEIRYGAEAVAMLALSAGAALTGRHRALRLFGLLLAGAALADLAATWLTYPSPPPRGPNGCPIADDAVTGYWTGRLRLGQLAAALHFGALICVTLVVAALPERTGLRRWHRSVLIILVTVPAVLIGLYPIYAADDHTELLHPTMPATLTLAAAVVLTVLTVTRSPGGWARSTALIGGGVLALVPALSVVEEVATPIVQLGHLTPDPDPGVFLMCAYSYGTPTTSLSMLALTAGGILLMLAAPALLVWTSPRPPR</sequence>
<evidence type="ECO:0000256" key="1">
    <source>
        <dbReference type="SAM" id="Phobius"/>
    </source>
</evidence>
<accession>A0A2T0KHL4</accession>
<organism evidence="2 3">
    <name type="scientific">Actinoplanes italicus</name>
    <dbReference type="NCBI Taxonomy" id="113567"/>
    <lineage>
        <taxon>Bacteria</taxon>
        <taxon>Bacillati</taxon>
        <taxon>Actinomycetota</taxon>
        <taxon>Actinomycetes</taxon>
        <taxon>Micromonosporales</taxon>
        <taxon>Micromonosporaceae</taxon>
        <taxon>Actinoplanes</taxon>
    </lineage>
</organism>
<keyword evidence="1" id="KW-0812">Transmembrane</keyword>
<comment type="caution">
    <text evidence="2">The sequence shown here is derived from an EMBL/GenBank/DDBJ whole genome shotgun (WGS) entry which is preliminary data.</text>
</comment>
<gene>
    <name evidence="2" type="ORF">CLV67_104467</name>
</gene>
<keyword evidence="3" id="KW-1185">Reference proteome</keyword>
<dbReference type="AlphaFoldDB" id="A0A2T0KHL4"/>
<feature type="transmembrane region" description="Helical" evidence="1">
    <location>
        <begin position="187"/>
        <end position="208"/>
    </location>
</feature>
<dbReference type="OrthoDB" id="9904743at2"/>
<evidence type="ECO:0000313" key="3">
    <source>
        <dbReference type="Proteomes" id="UP000239415"/>
    </source>
</evidence>
<evidence type="ECO:0000313" key="2">
    <source>
        <dbReference type="EMBL" id="PRX22939.1"/>
    </source>
</evidence>
<reference evidence="2 3" key="1">
    <citation type="submission" date="2018-03" db="EMBL/GenBank/DDBJ databases">
        <title>Genomic Encyclopedia of Archaeal and Bacterial Type Strains, Phase II (KMG-II): from individual species to whole genera.</title>
        <authorList>
            <person name="Goeker M."/>
        </authorList>
    </citation>
    <scope>NUCLEOTIDE SEQUENCE [LARGE SCALE GENOMIC DNA]</scope>
    <source>
        <strain evidence="2 3">DSM 43146</strain>
    </source>
</reference>
<dbReference type="RefSeq" id="WP_106317976.1">
    <property type="nucleotide sequence ID" value="NZ_BOMO01000022.1"/>
</dbReference>
<keyword evidence="1" id="KW-1133">Transmembrane helix</keyword>